<proteinExistence type="predicted"/>
<dbReference type="InterPro" id="IPR011467">
    <property type="entry name" value="DUF1573"/>
</dbReference>
<keyword evidence="2" id="KW-1185">Reference proteome</keyword>
<evidence type="ECO:0000313" key="2">
    <source>
        <dbReference type="Proteomes" id="UP000316598"/>
    </source>
</evidence>
<dbReference type="AlphaFoldDB" id="A0A5C5WPV2"/>
<gene>
    <name evidence="1" type="ORF">Pla22_05320</name>
</gene>
<organism evidence="1 2">
    <name type="scientific">Rubripirellula amarantea</name>
    <dbReference type="NCBI Taxonomy" id="2527999"/>
    <lineage>
        <taxon>Bacteria</taxon>
        <taxon>Pseudomonadati</taxon>
        <taxon>Planctomycetota</taxon>
        <taxon>Planctomycetia</taxon>
        <taxon>Pirellulales</taxon>
        <taxon>Pirellulaceae</taxon>
        <taxon>Rubripirellula</taxon>
    </lineage>
</organism>
<protein>
    <recommendedName>
        <fullName evidence="3">DUF1573 domain-containing protein</fullName>
    </recommendedName>
</protein>
<comment type="caution">
    <text evidence="1">The sequence shown here is derived from an EMBL/GenBank/DDBJ whole genome shotgun (WGS) entry which is preliminary data.</text>
</comment>
<dbReference type="Pfam" id="PF07610">
    <property type="entry name" value="DUF1573"/>
    <property type="match status" value="1"/>
</dbReference>
<dbReference type="Gene3D" id="2.60.40.10">
    <property type="entry name" value="Immunoglobulins"/>
    <property type="match status" value="1"/>
</dbReference>
<sequence length="242" mass="26830">MPNVNYPRLWISLLTVVAVLDCGCKPNNRQAGLKFSEPEYHFGTIQSGEDETRTVELRNPGSTAMRVDRVVGSCNCFEIDQAPIELEANSSCAIELRFSSVIGGPNAYKVRAIANDHTLCETIVRFEGRRELTLIPPRAFVGTLRVGPQTSDVLIPVAFRVRNEHNLPLTAIKLQSLLTDSPLRVTLDDSDFVDSGSFLLNVRGSRETKQRGFHHQPVRLDIAHGDGSKTIEVIIIADLHNE</sequence>
<accession>A0A5C5WPV2</accession>
<evidence type="ECO:0008006" key="3">
    <source>
        <dbReference type="Google" id="ProtNLM"/>
    </source>
</evidence>
<dbReference type="InterPro" id="IPR013783">
    <property type="entry name" value="Ig-like_fold"/>
</dbReference>
<evidence type="ECO:0000313" key="1">
    <source>
        <dbReference type="EMBL" id="TWT52904.1"/>
    </source>
</evidence>
<dbReference type="EMBL" id="SJPI01000001">
    <property type="protein sequence ID" value="TWT52904.1"/>
    <property type="molecule type" value="Genomic_DNA"/>
</dbReference>
<reference evidence="1 2" key="1">
    <citation type="submission" date="2019-02" db="EMBL/GenBank/DDBJ databases">
        <title>Deep-cultivation of Planctomycetes and their phenomic and genomic characterization uncovers novel biology.</title>
        <authorList>
            <person name="Wiegand S."/>
            <person name="Jogler M."/>
            <person name="Boedeker C."/>
            <person name="Pinto D."/>
            <person name="Vollmers J."/>
            <person name="Rivas-Marin E."/>
            <person name="Kohn T."/>
            <person name="Peeters S.H."/>
            <person name="Heuer A."/>
            <person name="Rast P."/>
            <person name="Oberbeckmann S."/>
            <person name="Bunk B."/>
            <person name="Jeske O."/>
            <person name="Meyerdierks A."/>
            <person name="Storesund J.E."/>
            <person name="Kallscheuer N."/>
            <person name="Luecker S."/>
            <person name="Lage O.M."/>
            <person name="Pohl T."/>
            <person name="Merkel B.J."/>
            <person name="Hornburger P."/>
            <person name="Mueller R.-W."/>
            <person name="Bruemmer F."/>
            <person name="Labrenz M."/>
            <person name="Spormann A.M."/>
            <person name="Op Den Camp H."/>
            <person name="Overmann J."/>
            <person name="Amann R."/>
            <person name="Jetten M.S.M."/>
            <person name="Mascher T."/>
            <person name="Medema M.H."/>
            <person name="Devos D.P."/>
            <person name="Kaster A.-K."/>
            <person name="Ovreas L."/>
            <person name="Rohde M."/>
            <person name="Galperin M.Y."/>
            <person name="Jogler C."/>
        </authorList>
    </citation>
    <scope>NUCLEOTIDE SEQUENCE [LARGE SCALE GENOMIC DNA]</scope>
    <source>
        <strain evidence="1 2">Pla22</strain>
    </source>
</reference>
<name>A0A5C5WPV2_9BACT</name>
<dbReference type="Proteomes" id="UP000316598">
    <property type="component" value="Unassembled WGS sequence"/>
</dbReference>
<dbReference type="OrthoDB" id="215317at2"/>